<dbReference type="SUPFAM" id="SSF48295">
    <property type="entry name" value="TrpR-like"/>
    <property type="match status" value="1"/>
</dbReference>
<gene>
    <name evidence="1" type="ORF">SDC9_116286</name>
</gene>
<protein>
    <recommendedName>
        <fullName evidence="2">Transposase</fullName>
    </recommendedName>
</protein>
<dbReference type="AlphaFoldDB" id="A0A645BXG4"/>
<sequence>MDKPQPINWTIEQKKAVVEEFLQEYKQTNCYTTTFARKRGINDSTFLGWVRLYDTGNIYPNGKLGRSMKPSEAGSLVLVGKPQAKQRCGLSIEYEGCSIQLGSNWTSEDLASVLAAVKGAGR</sequence>
<comment type="caution">
    <text evidence="1">The sequence shown here is derived from an EMBL/GenBank/DDBJ whole genome shotgun (WGS) entry which is preliminary data.</text>
</comment>
<organism evidence="1">
    <name type="scientific">bioreactor metagenome</name>
    <dbReference type="NCBI Taxonomy" id="1076179"/>
    <lineage>
        <taxon>unclassified sequences</taxon>
        <taxon>metagenomes</taxon>
        <taxon>ecological metagenomes</taxon>
    </lineage>
</organism>
<evidence type="ECO:0000313" key="1">
    <source>
        <dbReference type="EMBL" id="MPM69341.1"/>
    </source>
</evidence>
<accession>A0A645BXG4</accession>
<name>A0A645BXG4_9ZZZZ</name>
<dbReference type="GO" id="GO:0043565">
    <property type="term" value="F:sequence-specific DNA binding"/>
    <property type="evidence" value="ECO:0007669"/>
    <property type="project" value="InterPro"/>
</dbReference>
<dbReference type="EMBL" id="VSSQ01022807">
    <property type="protein sequence ID" value="MPM69341.1"/>
    <property type="molecule type" value="Genomic_DNA"/>
</dbReference>
<reference evidence="1" key="1">
    <citation type="submission" date="2019-08" db="EMBL/GenBank/DDBJ databases">
        <authorList>
            <person name="Kucharzyk K."/>
            <person name="Murdoch R.W."/>
            <person name="Higgins S."/>
            <person name="Loffler F."/>
        </authorList>
    </citation>
    <scope>NUCLEOTIDE SEQUENCE</scope>
</reference>
<proteinExistence type="predicted"/>
<dbReference type="InterPro" id="IPR010921">
    <property type="entry name" value="Trp_repressor/repl_initiator"/>
</dbReference>
<evidence type="ECO:0008006" key="2">
    <source>
        <dbReference type="Google" id="ProtNLM"/>
    </source>
</evidence>